<dbReference type="PROSITE" id="PS00211">
    <property type="entry name" value="ABC_TRANSPORTER_1"/>
    <property type="match status" value="1"/>
</dbReference>
<keyword evidence="2" id="KW-0547">Nucleotide-binding</keyword>
<dbReference type="Gene3D" id="3.40.50.300">
    <property type="entry name" value="P-loop containing nucleotide triphosphate hydrolases"/>
    <property type="match status" value="1"/>
</dbReference>
<organism evidence="5 6">
    <name type="scientific">Rhodococcus olei</name>
    <dbReference type="NCBI Taxonomy" id="2161675"/>
    <lineage>
        <taxon>Bacteria</taxon>
        <taxon>Bacillati</taxon>
        <taxon>Actinomycetota</taxon>
        <taxon>Actinomycetes</taxon>
        <taxon>Mycobacteriales</taxon>
        <taxon>Nocardiaceae</taxon>
        <taxon>Rhodococcus</taxon>
    </lineage>
</organism>
<dbReference type="Pfam" id="PF00005">
    <property type="entry name" value="ABC_tran"/>
    <property type="match status" value="1"/>
</dbReference>
<dbReference type="InterPro" id="IPR017871">
    <property type="entry name" value="ABC_transporter-like_CS"/>
</dbReference>
<name>A0ABP8NYH9_9NOCA</name>
<dbReference type="InterPro" id="IPR027417">
    <property type="entry name" value="P-loop_NTPase"/>
</dbReference>
<protein>
    <submittedName>
        <fullName evidence="5">ABC transporter ATP-binding protein</fullName>
    </submittedName>
</protein>
<dbReference type="SUPFAM" id="SSF52540">
    <property type="entry name" value="P-loop containing nucleoside triphosphate hydrolases"/>
    <property type="match status" value="1"/>
</dbReference>
<evidence type="ECO:0000313" key="5">
    <source>
        <dbReference type="EMBL" id="GAA4474839.1"/>
    </source>
</evidence>
<feature type="domain" description="ABC transporter" evidence="4">
    <location>
        <begin position="16"/>
        <end position="248"/>
    </location>
</feature>
<dbReference type="PANTHER" id="PTHR42788:SF13">
    <property type="entry name" value="ALIPHATIC SULFONATES IMPORT ATP-BINDING PROTEIN SSUB"/>
    <property type="match status" value="1"/>
</dbReference>
<dbReference type="InterPro" id="IPR050166">
    <property type="entry name" value="ABC_transporter_ATP-bind"/>
</dbReference>
<reference evidence="6" key="1">
    <citation type="journal article" date="2019" name="Int. J. Syst. Evol. Microbiol.">
        <title>The Global Catalogue of Microorganisms (GCM) 10K type strain sequencing project: providing services to taxonomists for standard genome sequencing and annotation.</title>
        <authorList>
            <consortium name="The Broad Institute Genomics Platform"/>
            <consortium name="The Broad Institute Genome Sequencing Center for Infectious Disease"/>
            <person name="Wu L."/>
            <person name="Ma J."/>
        </authorList>
    </citation>
    <scope>NUCLEOTIDE SEQUENCE [LARGE SCALE GENOMIC DNA]</scope>
    <source>
        <strain evidence="6">JCM 32206</strain>
    </source>
</reference>
<comment type="caution">
    <text evidence="5">The sequence shown here is derived from an EMBL/GenBank/DDBJ whole genome shotgun (WGS) entry which is preliminary data.</text>
</comment>
<evidence type="ECO:0000259" key="4">
    <source>
        <dbReference type="PROSITE" id="PS50893"/>
    </source>
</evidence>
<dbReference type="PANTHER" id="PTHR42788">
    <property type="entry name" value="TAURINE IMPORT ATP-BINDING PROTEIN-RELATED"/>
    <property type="match status" value="1"/>
</dbReference>
<dbReference type="EMBL" id="BAABFB010000024">
    <property type="protein sequence ID" value="GAA4474839.1"/>
    <property type="molecule type" value="Genomic_DNA"/>
</dbReference>
<accession>A0ABP8NYH9</accession>
<dbReference type="Proteomes" id="UP001501183">
    <property type="component" value="Unassembled WGS sequence"/>
</dbReference>
<gene>
    <name evidence="5" type="ORF">GCM10023094_11200</name>
</gene>
<proteinExistence type="predicted"/>
<dbReference type="CDD" id="cd03293">
    <property type="entry name" value="ABC_NrtD_SsuB_transporters"/>
    <property type="match status" value="1"/>
</dbReference>
<keyword evidence="3 5" id="KW-0067">ATP-binding</keyword>
<evidence type="ECO:0000256" key="3">
    <source>
        <dbReference type="ARBA" id="ARBA00022840"/>
    </source>
</evidence>
<dbReference type="SMART" id="SM00382">
    <property type="entry name" value="AAA"/>
    <property type="match status" value="1"/>
</dbReference>
<keyword evidence="6" id="KW-1185">Reference proteome</keyword>
<evidence type="ECO:0000313" key="6">
    <source>
        <dbReference type="Proteomes" id="UP001501183"/>
    </source>
</evidence>
<dbReference type="InterPro" id="IPR003593">
    <property type="entry name" value="AAA+_ATPase"/>
</dbReference>
<evidence type="ECO:0000256" key="1">
    <source>
        <dbReference type="ARBA" id="ARBA00022448"/>
    </source>
</evidence>
<dbReference type="InterPro" id="IPR003439">
    <property type="entry name" value="ABC_transporter-like_ATP-bd"/>
</dbReference>
<dbReference type="GO" id="GO:0005524">
    <property type="term" value="F:ATP binding"/>
    <property type="evidence" value="ECO:0007669"/>
    <property type="project" value="UniProtKB-KW"/>
</dbReference>
<sequence>MLSPTHNPQHDDSTLYKVSNATVRLSAHGVSREILTDITMSVRAGEVVGIVGRSGTGKTTLLRALGGLVPVASGELNLRGKAITSPPADVVTVFQDYVNALLPWRTVERNVALPLQGKISRRELRERVADAIAAVGLTGREKDYPKSLSGGMQQRVQIARALTMSPNVLLMDEPFGALDAMTRASLQDEVLRLQSRTGTTIVFITHDLDEAIYLSNTVYVIAGKPGTLALRVDVDLPRERDQVQTREMPRYVELRHRLAEALDMVGTH</sequence>
<dbReference type="RefSeq" id="WP_345342785.1">
    <property type="nucleotide sequence ID" value="NZ_BAABFB010000024.1"/>
</dbReference>
<evidence type="ECO:0000256" key="2">
    <source>
        <dbReference type="ARBA" id="ARBA00022741"/>
    </source>
</evidence>
<dbReference type="PROSITE" id="PS50893">
    <property type="entry name" value="ABC_TRANSPORTER_2"/>
    <property type="match status" value="1"/>
</dbReference>
<keyword evidence="1" id="KW-0813">Transport</keyword>